<dbReference type="SUPFAM" id="SSF56300">
    <property type="entry name" value="Metallo-dependent phosphatases"/>
    <property type="match status" value="1"/>
</dbReference>
<evidence type="ECO:0000313" key="2">
    <source>
        <dbReference type="EMBL" id="SHF18508.1"/>
    </source>
</evidence>
<dbReference type="CDD" id="cd00144">
    <property type="entry name" value="MPP_PPP_family"/>
    <property type="match status" value="1"/>
</dbReference>
<dbReference type="AlphaFoldDB" id="A0A1M4ZKK8"/>
<proteinExistence type="predicted"/>
<dbReference type="RefSeq" id="WP_149776651.1">
    <property type="nucleotide sequence ID" value="NZ_FQVK01000020.1"/>
</dbReference>
<dbReference type="Pfam" id="PF00149">
    <property type="entry name" value="Metallophos"/>
    <property type="match status" value="1"/>
</dbReference>
<evidence type="ECO:0000259" key="1">
    <source>
        <dbReference type="Pfam" id="PF00149"/>
    </source>
</evidence>
<dbReference type="EMBL" id="FQVK01000020">
    <property type="protein sequence ID" value="SHF18508.1"/>
    <property type="molecule type" value="Genomic_DNA"/>
</dbReference>
<dbReference type="GO" id="GO:0110154">
    <property type="term" value="P:RNA decapping"/>
    <property type="evidence" value="ECO:0007669"/>
    <property type="project" value="TreeGrafter"/>
</dbReference>
<dbReference type="GO" id="GO:0016791">
    <property type="term" value="F:phosphatase activity"/>
    <property type="evidence" value="ECO:0007669"/>
    <property type="project" value="TreeGrafter"/>
</dbReference>
<dbReference type="InterPro" id="IPR029052">
    <property type="entry name" value="Metallo-depent_PP-like"/>
</dbReference>
<dbReference type="GO" id="GO:0005737">
    <property type="term" value="C:cytoplasm"/>
    <property type="evidence" value="ECO:0007669"/>
    <property type="project" value="TreeGrafter"/>
</dbReference>
<dbReference type="Proteomes" id="UP000325134">
    <property type="component" value="Unassembled WGS sequence"/>
</dbReference>
<evidence type="ECO:0000313" key="3">
    <source>
        <dbReference type="Proteomes" id="UP000325134"/>
    </source>
</evidence>
<dbReference type="PANTHER" id="PTHR42850:SF4">
    <property type="entry name" value="ZINC-DEPENDENT ENDOPOLYPHOSPHATASE"/>
    <property type="match status" value="1"/>
</dbReference>
<dbReference type="InterPro" id="IPR004843">
    <property type="entry name" value="Calcineurin-like_PHP"/>
</dbReference>
<reference evidence="2 3" key="1">
    <citation type="submission" date="2016-11" db="EMBL/GenBank/DDBJ databases">
        <authorList>
            <person name="Varghese N."/>
            <person name="Submissions S."/>
        </authorList>
    </citation>
    <scope>NUCLEOTIDE SEQUENCE [LARGE SCALE GENOMIC DNA]</scope>
    <source>
        <strain evidence="2 3">DSM 29341</strain>
    </source>
</reference>
<dbReference type="InterPro" id="IPR050126">
    <property type="entry name" value="Ap4A_hydrolase"/>
</dbReference>
<sequence length="254" mass="28102">MLRSWIKKLVGASPTGNTATLAPEHRFYVVGDIHGRLDLLQQILTQLDPDVPVVFTGDYIDRGDHSAQVLRHLRHLSGGATRLVVCLLGNHEEMLLRFLHDPERTHRLWMRNGGYQTLLSFGLGGLTPDMTTDQAVGAADQLRRAMGAPLLDWLEGLPLSWSNGNVAIVHAALDPRKDCDRQSRDVCLWGHPEFLTRPRSDGMWVVHGHTIVPQPRIRNRVVSIDTGAFATGRLTAAEIGPGKVRFLNTGPVQA</sequence>
<name>A0A1M4ZKK8_9RHOB</name>
<organism evidence="2 3">
    <name type="scientific">Ruegeria intermedia</name>
    <dbReference type="NCBI Taxonomy" id="996115"/>
    <lineage>
        <taxon>Bacteria</taxon>
        <taxon>Pseudomonadati</taxon>
        <taxon>Pseudomonadota</taxon>
        <taxon>Alphaproteobacteria</taxon>
        <taxon>Rhodobacterales</taxon>
        <taxon>Roseobacteraceae</taxon>
        <taxon>Ruegeria</taxon>
    </lineage>
</organism>
<dbReference type="Gene3D" id="3.60.21.10">
    <property type="match status" value="1"/>
</dbReference>
<gene>
    <name evidence="2" type="ORF">SAMN05444279_12052</name>
</gene>
<protein>
    <submittedName>
        <fullName evidence="2">Serine/threonine protein phosphatase 1</fullName>
    </submittedName>
</protein>
<feature type="domain" description="Calcineurin-like phosphoesterase" evidence="1">
    <location>
        <begin position="26"/>
        <end position="212"/>
    </location>
</feature>
<dbReference type="PANTHER" id="PTHR42850">
    <property type="entry name" value="METALLOPHOSPHOESTERASE"/>
    <property type="match status" value="1"/>
</dbReference>
<dbReference type="GO" id="GO:0008803">
    <property type="term" value="F:bis(5'-nucleosyl)-tetraphosphatase (symmetrical) activity"/>
    <property type="evidence" value="ECO:0007669"/>
    <property type="project" value="TreeGrafter"/>
</dbReference>
<keyword evidence="3" id="KW-1185">Reference proteome</keyword>
<dbReference type="OrthoDB" id="9807890at2"/>
<accession>A0A1M4ZKK8</accession>